<keyword evidence="15" id="KW-1185">Reference proteome</keyword>
<sequence>MVWIVAALILLVLIVMIRLDFVYGREHLLKSSINRTYPIRKSDLSLFIDGTDLYADLFDEIRRSTHSVHVLFYIMRNDEESREFLYLLKQKAAEGVKVRLLLDYVGSFTLKRKYISQLKESGVQFQFAHKPRLPFFFYTLQARNHRKITVIDGKIGYLGGFNIGKEYLGKDPKLGYWRDYHLKVTGEAASDLQDLFLKDWFHAVGTENTIANHPLYFPSLEEGSSKVRVVPTFAHHLEALFLSFIKEAKSEIHICTPYFIPSHTLHEALITALRKGISVKIMVPMRSDHPGVKEASFPYYEKLLEEGCEIYRYYYGFYHGKVMVIDDSFCDIGTANFDKHSLYLNAEVNLLIFDREFIRSVKATIFEDINRSERLTLEFYHKRSLLERLKERAAAAISHFL</sequence>
<dbReference type="NCBIfam" id="TIGR04265">
    <property type="entry name" value="bac_cardiolipin"/>
    <property type="match status" value="1"/>
</dbReference>
<dbReference type="FunFam" id="3.30.870.10:FF:000014">
    <property type="entry name" value="Cardiolipin synthase"/>
    <property type="match status" value="1"/>
</dbReference>
<keyword evidence="7" id="KW-1133">Transmembrane helix</keyword>
<keyword evidence="5" id="KW-0812">Transmembrane</keyword>
<keyword evidence="9" id="KW-0472">Membrane</keyword>
<keyword evidence="4" id="KW-0808">Transferase</keyword>
<dbReference type="InterPro" id="IPR001736">
    <property type="entry name" value="PLipase_D/transphosphatidylase"/>
</dbReference>
<dbReference type="PANTHER" id="PTHR21248">
    <property type="entry name" value="CARDIOLIPIN SYNTHASE"/>
    <property type="match status" value="1"/>
</dbReference>
<dbReference type="EC" id="2.7.8.-" evidence="12"/>
<keyword evidence="10" id="KW-0594">Phospholipid biosynthesis</keyword>
<gene>
    <name evidence="14" type="primary">cls</name>
    <name evidence="14" type="ORF">GJU40_02855</name>
</gene>
<keyword evidence="2" id="KW-1003">Cell membrane</keyword>
<keyword evidence="3" id="KW-0444">Lipid biosynthesis</keyword>
<dbReference type="CDD" id="cd09110">
    <property type="entry name" value="PLDc_CLS_1"/>
    <property type="match status" value="1"/>
</dbReference>
<evidence type="ECO:0000313" key="15">
    <source>
        <dbReference type="Proteomes" id="UP000448867"/>
    </source>
</evidence>
<name>A0A7X2IWW8_9BACI</name>
<reference evidence="14 15" key="1">
    <citation type="submission" date="2019-11" db="EMBL/GenBank/DDBJ databases">
        <title>Bacillus lacus genome.</title>
        <authorList>
            <person name="Allen C.J."/>
            <person name="Newman J.D."/>
        </authorList>
    </citation>
    <scope>NUCLEOTIDE SEQUENCE [LARGE SCALE GENOMIC DNA]</scope>
    <source>
        <strain evidence="14 15">KCTC 33946</strain>
    </source>
</reference>
<accession>A0A7X2IWW8</accession>
<keyword evidence="8" id="KW-0443">Lipid metabolism</keyword>
<evidence type="ECO:0000256" key="8">
    <source>
        <dbReference type="ARBA" id="ARBA00023098"/>
    </source>
</evidence>
<evidence type="ECO:0000256" key="3">
    <source>
        <dbReference type="ARBA" id="ARBA00022516"/>
    </source>
</evidence>
<dbReference type="CDD" id="cd09112">
    <property type="entry name" value="PLDc_CLS_2"/>
    <property type="match status" value="1"/>
</dbReference>
<dbReference type="EMBL" id="WKKI01000003">
    <property type="protein sequence ID" value="MRX71109.1"/>
    <property type="molecule type" value="Genomic_DNA"/>
</dbReference>
<evidence type="ECO:0000256" key="4">
    <source>
        <dbReference type="ARBA" id="ARBA00022679"/>
    </source>
</evidence>
<evidence type="ECO:0000256" key="9">
    <source>
        <dbReference type="ARBA" id="ARBA00023136"/>
    </source>
</evidence>
<dbReference type="PROSITE" id="PS50035">
    <property type="entry name" value="PLD"/>
    <property type="match status" value="2"/>
</dbReference>
<dbReference type="GO" id="GO:0005886">
    <property type="term" value="C:plasma membrane"/>
    <property type="evidence" value="ECO:0007669"/>
    <property type="project" value="UniProtKB-SubCell"/>
</dbReference>
<dbReference type="GO" id="GO:0008808">
    <property type="term" value="F:cardiolipin synthase activity"/>
    <property type="evidence" value="ECO:0007669"/>
    <property type="project" value="UniProtKB-UniRule"/>
</dbReference>
<evidence type="ECO:0000256" key="7">
    <source>
        <dbReference type="ARBA" id="ARBA00022989"/>
    </source>
</evidence>
<dbReference type="OrthoDB" id="9762009at2"/>
<dbReference type="Pfam" id="PF13091">
    <property type="entry name" value="PLDc_2"/>
    <property type="match status" value="2"/>
</dbReference>
<dbReference type="SUPFAM" id="SSF56024">
    <property type="entry name" value="Phospholipase D/nuclease"/>
    <property type="match status" value="2"/>
</dbReference>
<dbReference type="Gene3D" id="3.30.870.10">
    <property type="entry name" value="Endonuclease Chain A"/>
    <property type="match status" value="2"/>
</dbReference>
<dbReference type="InterPro" id="IPR022924">
    <property type="entry name" value="Cardiolipin_synthase"/>
</dbReference>
<dbReference type="AlphaFoldDB" id="A0A7X2IWW8"/>
<comment type="subcellular location">
    <subcellularLocation>
        <location evidence="1">Cell membrane</location>
    </subcellularLocation>
</comment>
<feature type="domain" description="PLD phosphodiesterase" evidence="13">
    <location>
        <begin position="314"/>
        <end position="341"/>
    </location>
</feature>
<dbReference type="InterPro" id="IPR025202">
    <property type="entry name" value="PLD-like_dom"/>
</dbReference>
<dbReference type="Proteomes" id="UP000448867">
    <property type="component" value="Unassembled WGS sequence"/>
</dbReference>
<evidence type="ECO:0000256" key="11">
    <source>
        <dbReference type="ARBA" id="ARBA00023264"/>
    </source>
</evidence>
<proteinExistence type="predicted"/>
<evidence type="ECO:0000256" key="2">
    <source>
        <dbReference type="ARBA" id="ARBA00022475"/>
    </source>
</evidence>
<comment type="caution">
    <text evidence="14">The sequence shown here is derived from an EMBL/GenBank/DDBJ whole genome shotgun (WGS) entry which is preliminary data.</text>
</comment>
<organism evidence="14 15">
    <name type="scientific">Metabacillus lacus</name>
    <dbReference type="NCBI Taxonomy" id="1983721"/>
    <lineage>
        <taxon>Bacteria</taxon>
        <taxon>Bacillati</taxon>
        <taxon>Bacillota</taxon>
        <taxon>Bacilli</taxon>
        <taxon>Bacillales</taxon>
        <taxon>Bacillaceae</taxon>
        <taxon>Metabacillus</taxon>
    </lineage>
</organism>
<dbReference type="SMART" id="SM00155">
    <property type="entry name" value="PLDc"/>
    <property type="match status" value="2"/>
</dbReference>
<evidence type="ECO:0000256" key="10">
    <source>
        <dbReference type="ARBA" id="ARBA00023209"/>
    </source>
</evidence>
<evidence type="ECO:0000256" key="5">
    <source>
        <dbReference type="ARBA" id="ARBA00022692"/>
    </source>
</evidence>
<dbReference type="PANTHER" id="PTHR21248:SF7">
    <property type="entry name" value="MINOR CARDIOLIPIN SYNTHASE CLSB"/>
    <property type="match status" value="1"/>
</dbReference>
<evidence type="ECO:0000259" key="13">
    <source>
        <dbReference type="PROSITE" id="PS50035"/>
    </source>
</evidence>
<keyword evidence="11" id="KW-1208">Phospholipid metabolism</keyword>
<feature type="domain" description="PLD phosphodiesterase" evidence="13">
    <location>
        <begin position="140"/>
        <end position="167"/>
    </location>
</feature>
<keyword evidence="6" id="KW-0677">Repeat</keyword>
<evidence type="ECO:0000256" key="12">
    <source>
        <dbReference type="NCBIfam" id="TIGR04265"/>
    </source>
</evidence>
<evidence type="ECO:0000313" key="14">
    <source>
        <dbReference type="EMBL" id="MRX71109.1"/>
    </source>
</evidence>
<dbReference type="RefSeq" id="WP_154306402.1">
    <property type="nucleotide sequence ID" value="NZ_WKKI01000003.1"/>
</dbReference>
<protein>
    <recommendedName>
        <fullName evidence="12">Cardiolipin synthase</fullName>
        <ecNumber evidence="12">2.7.8.-</ecNumber>
    </recommendedName>
</protein>
<evidence type="ECO:0000256" key="6">
    <source>
        <dbReference type="ARBA" id="ARBA00022737"/>
    </source>
</evidence>
<dbReference type="GO" id="GO:0032049">
    <property type="term" value="P:cardiolipin biosynthetic process"/>
    <property type="evidence" value="ECO:0007669"/>
    <property type="project" value="UniProtKB-UniRule"/>
</dbReference>
<evidence type="ECO:0000256" key="1">
    <source>
        <dbReference type="ARBA" id="ARBA00004236"/>
    </source>
</evidence>